<reference evidence="4" key="1">
    <citation type="journal article" date="2013" name="ISME J.">
        <title>A small predatory core genome in the divergent marine Bacteriovorax marinus SJ and the terrestrial Bdellovibrio bacteriovorus.</title>
        <authorList>
            <person name="Crossman L.C."/>
            <person name="Chen H."/>
            <person name="Cerdeno-Tarraga A.M."/>
            <person name="Brooks K."/>
            <person name="Quail M.A."/>
            <person name="Pineiro S.A."/>
            <person name="Hobley L."/>
            <person name="Sockett R.E."/>
            <person name="Bentley S.D."/>
            <person name="Parkhill J."/>
            <person name="Williams H.N."/>
            <person name="Stine O.C."/>
        </authorList>
    </citation>
    <scope>NUCLEOTIDE SEQUENCE [LARGE SCALE GENOMIC DNA]</scope>
    <source>
        <strain evidence="4">ATCC BAA-682 / DSM 15412 / SJ</strain>
    </source>
</reference>
<accession>E1WXA6</accession>
<sequence length="258" mass="28653">MKILIALTAMFFAFNSFSKMITKEVRYKMGDTYYKSQLVFSDKVPTNAPLVLMVPNWRGMTEGSLTKAKKVAANKYIVMLADVYGENVRPKNNDEAKVAATKMRSDVPLLRKATNKAIDILKEEGKKLKANQENIAAIGFCFGGGAVLESARSGKNLKAVVSFHGNLNTPDPKDAKNIKASVLVLNGAIDPAVPKEQIADFEKEMNEAKVDWQFVNFSGAVHSFTNPEANRKGRSEYHPVAAKRSFIMMNNFFDEVFN</sequence>
<keyword evidence="4" id="KW-1185">Reference proteome</keyword>
<evidence type="ECO:0000256" key="1">
    <source>
        <dbReference type="SAM" id="SignalP"/>
    </source>
</evidence>
<protein>
    <submittedName>
        <fullName evidence="3">Dienelactone hydrolase family protein</fullName>
    </submittedName>
</protein>
<dbReference type="AlphaFoldDB" id="E1WXA6"/>
<dbReference type="PANTHER" id="PTHR22946:SF4">
    <property type="entry name" value="ESTERASE FRSA"/>
    <property type="match status" value="1"/>
</dbReference>
<dbReference type="GO" id="GO:0016787">
    <property type="term" value="F:hydrolase activity"/>
    <property type="evidence" value="ECO:0007669"/>
    <property type="project" value="UniProtKB-KW"/>
</dbReference>
<feature type="signal peptide" evidence="1">
    <location>
        <begin position="1"/>
        <end position="18"/>
    </location>
</feature>
<organism evidence="3 4">
    <name type="scientific">Halobacteriovorax marinus (strain ATCC BAA-682 / DSM 15412 / SJ)</name>
    <name type="common">Bacteriovorax marinus</name>
    <dbReference type="NCBI Taxonomy" id="862908"/>
    <lineage>
        <taxon>Bacteria</taxon>
        <taxon>Pseudomonadati</taxon>
        <taxon>Bdellovibrionota</taxon>
        <taxon>Bacteriovoracia</taxon>
        <taxon>Bacteriovoracales</taxon>
        <taxon>Halobacteriovoraceae</taxon>
        <taxon>Halobacteriovorax</taxon>
    </lineage>
</organism>
<evidence type="ECO:0000313" key="3">
    <source>
        <dbReference type="EMBL" id="CBW25807.1"/>
    </source>
</evidence>
<dbReference type="HOGENOM" id="CLU_054590_3_0_7"/>
<dbReference type="InterPro" id="IPR002925">
    <property type="entry name" value="Dienelactn_hydro"/>
</dbReference>
<dbReference type="Proteomes" id="UP000008963">
    <property type="component" value="Chromosome"/>
</dbReference>
<dbReference type="eggNOG" id="COG0412">
    <property type="taxonomic scope" value="Bacteria"/>
</dbReference>
<name>E1WXA6_HALMS</name>
<dbReference type="InterPro" id="IPR050261">
    <property type="entry name" value="FrsA_esterase"/>
</dbReference>
<dbReference type="PATRIC" id="fig|862908.3.peg.874"/>
<dbReference type="EMBL" id="FQ312005">
    <property type="protein sequence ID" value="CBW25807.1"/>
    <property type="molecule type" value="Genomic_DNA"/>
</dbReference>
<dbReference type="PANTHER" id="PTHR22946">
    <property type="entry name" value="DIENELACTONE HYDROLASE DOMAIN-CONTAINING PROTEIN-RELATED"/>
    <property type="match status" value="1"/>
</dbReference>
<dbReference type="RefSeq" id="WP_014243592.1">
    <property type="nucleotide sequence ID" value="NC_016620.1"/>
</dbReference>
<proteinExistence type="predicted"/>
<dbReference type="STRING" id="862908.BMS_0917"/>
<dbReference type="SUPFAM" id="SSF53474">
    <property type="entry name" value="alpha/beta-Hydrolases"/>
    <property type="match status" value="1"/>
</dbReference>
<dbReference type="InterPro" id="IPR029058">
    <property type="entry name" value="AB_hydrolase_fold"/>
</dbReference>
<evidence type="ECO:0000313" key="4">
    <source>
        <dbReference type="Proteomes" id="UP000008963"/>
    </source>
</evidence>
<dbReference type="KEGG" id="bmx:BMS_0917"/>
<keyword evidence="1" id="KW-0732">Signal</keyword>
<gene>
    <name evidence="3" type="ordered locus">BMS_0917</name>
</gene>
<dbReference type="Gene3D" id="3.40.50.1820">
    <property type="entry name" value="alpha/beta hydrolase"/>
    <property type="match status" value="1"/>
</dbReference>
<keyword evidence="3" id="KW-0378">Hydrolase</keyword>
<feature type="domain" description="Dienelactone hydrolase" evidence="2">
    <location>
        <begin position="43"/>
        <end position="256"/>
    </location>
</feature>
<feature type="chain" id="PRO_5003154488" evidence="1">
    <location>
        <begin position="19"/>
        <end position="258"/>
    </location>
</feature>
<dbReference type="Pfam" id="PF01738">
    <property type="entry name" value="DLH"/>
    <property type="match status" value="1"/>
</dbReference>
<evidence type="ECO:0000259" key="2">
    <source>
        <dbReference type="Pfam" id="PF01738"/>
    </source>
</evidence>